<feature type="binding site" evidence="6">
    <location>
        <position position="258"/>
    </location>
    <ligand>
        <name>a purine D-ribonucleoside</name>
        <dbReference type="ChEBI" id="CHEBI:142355"/>
    </ligand>
</feature>
<dbReference type="EMBL" id="SADE01000004">
    <property type="protein sequence ID" value="RVU34204.1"/>
    <property type="molecule type" value="Genomic_DNA"/>
</dbReference>
<comment type="caution">
    <text evidence="8">The sequence shown here is derived from an EMBL/GenBank/DDBJ whole genome shotgun (WGS) entry which is preliminary data.</text>
</comment>
<keyword evidence="4 5" id="KW-0808">Transferase</keyword>
<evidence type="ECO:0000256" key="1">
    <source>
        <dbReference type="ARBA" id="ARBA00005058"/>
    </source>
</evidence>
<keyword evidence="9" id="KW-1185">Reference proteome</keyword>
<dbReference type="InterPro" id="IPR035994">
    <property type="entry name" value="Nucleoside_phosphorylase_sf"/>
</dbReference>
<evidence type="ECO:0000256" key="5">
    <source>
        <dbReference type="PIRNR" id="PIRNR000477"/>
    </source>
</evidence>
<sequence>MRPDRLQADRDDRRSAATCFFAGASVVILDRAKKAADAIRQGAGLTPKVGVILGSGLGPFADDVTDPVSVSYADIPGFPELTVAGHTGRLVMGSVSGVSVAVLQGRKHYYEAGDARAMNLPVATLRELGCDTLLTSNASGGILDGVEPGDLAVIADHINWVGASPLTGEEGIDDPFIDMVDAYDPDLRKMLAKAGAKCGLALREAVYTFLAGPQFETPAEIRVVQRMGGDLVGMSTVPEVILARYLGMRVAALSVVTNRAAGLGDTALSHAQTQANAKQAEKAMRALVAEFLAILREETV</sequence>
<accession>A0A437QIE3</accession>
<dbReference type="Gene3D" id="3.40.50.1580">
    <property type="entry name" value="Nucleoside phosphorylase domain"/>
    <property type="match status" value="1"/>
</dbReference>
<dbReference type="NCBIfam" id="NF006054">
    <property type="entry name" value="PRK08202.1"/>
    <property type="match status" value="1"/>
</dbReference>
<evidence type="ECO:0000256" key="4">
    <source>
        <dbReference type="ARBA" id="ARBA00022679"/>
    </source>
</evidence>
<dbReference type="GO" id="GO:0005737">
    <property type="term" value="C:cytoplasm"/>
    <property type="evidence" value="ECO:0007669"/>
    <property type="project" value="TreeGrafter"/>
</dbReference>
<dbReference type="GO" id="GO:0009116">
    <property type="term" value="P:nucleoside metabolic process"/>
    <property type="evidence" value="ECO:0007669"/>
    <property type="project" value="InterPro"/>
</dbReference>
<keyword evidence="3 5" id="KW-0328">Glycosyltransferase</keyword>
<dbReference type="PIRSF" id="PIRSF000477">
    <property type="entry name" value="PurNPase"/>
    <property type="match status" value="1"/>
</dbReference>
<dbReference type="UniPathway" id="UPA00606"/>
<evidence type="ECO:0000313" key="8">
    <source>
        <dbReference type="EMBL" id="RVU34204.1"/>
    </source>
</evidence>
<dbReference type="SUPFAM" id="SSF53167">
    <property type="entry name" value="Purine and uridine phosphorylases"/>
    <property type="match status" value="1"/>
</dbReference>
<dbReference type="NCBIfam" id="TIGR01697">
    <property type="entry name" value="PNPH-PUNA-XAPA"/>
    <property type="match status" value="1"/>
</dbReference>
<comment type="function">
    <text evidence="5">The purine nucleoside phosphorylases catalyze the phosphorolytic breakdown of the N-glycosidic bond in the beta-(deoxy)ribonucleoside molecules, with the formation of the corresponding free purine bases and pentose-1-phosphate.</text>
</comment>
<feature type="binding site" evidence="6">
    <location>
        <position position="235"/>
    </location>
    <ligand>
        <name>phosphate</name>
        <dbReference type="ChEBI" id="CHEBI:43474"/>
    </ligand>
</feature>
<evidence type="ECO:0000259" key="7">
    <source>
        <dbReference type="Pfam" id="PF01048"/>
    </source>
</evidence>
<comment type="pathway">
    <text evidence="1 5">Purine metabolism; purine nucleoside salvage.</text>
</comment>
<feature type="binding site" evidence="6">
    <location>
        <position position="86"/>
    </location>
    <ligand>
        <name>phosphate</name>
        <dbReference type="ChEBI" id="CHEBI:43474"/>
    </ligand>
</feature>
<evidence type="ECO:0000256" key="3">
    <source>
        <dbReference type="ARBA" id="ARBA00022676"/>
    </source>
</evidence>
<evidence type="ECO:0000256" key="6">
    <source>
        <dbReference type="PIRSR" id="PIRSR000477-2"/>
    </source>
</evidence>
<feature type="binding site" evidence="6">
    <location>
        <begin position="106"/>
        <end position="108"/>
    </location>
    <ligand>
        <name>phosphate</name>
        <dbReference type="ChEBI" id="CHEBI:43474"/>
    </ligand>
</feature>
<comment type="similarity">
    <text evidence="2 5">Belongs to the PNP/MTAP phosphorylase family.</text>
</comment>
<dbReference type="InterPro" id="IPR000845">
    <property type="entry name" value="Nucleoside_phosphorylase_d"/>
</dbReference>
<organism evidence="8 9">
    <name type="scientific">Hwanghaeella grinnelliae</name>
    <dbReference type="NCBI Taxonomy" id="2500179"/>
    <lineage>
        <taxon>Bacteria</taxon>
        <taxon>Pseudomonadati</taxon>
        <taxon>Pseudomonadota</taxon>
        <taxon>Alphaproteobacteria</taxon>
        <taxon>Rhodospirillales</taxon>
        <taxon>Rhodospirillaceae</taxon>
        <taxon>Hwanghaeella</taxon>
    </lineage>
</organism>
<protein>
    <recommendedName>
        <fullName evidence="5">Purine nucleoside phosphorylase</fullName>
        <ecNumber evidence="5">2.4.2.1</ecNumber>
    </recommendedName>
    <alternativeName>
        <fullName evidence="5">Inosine-guanosine phosphorylase</fullName>
    </alternativeName>
</protein>
<dbReference type="Proteomes" id="UP000287447">
    <property type="component" value="Unassembled WGS sequence"/>
</dbReference>
<evidence type="ECO:0000256" key="2">
    <source>
        <dbReference type="ARBA" id="ARBA00006751"/>
    </source>
</evidence>
<dbReference type="Pfam" id="PF01048">
    <property type="entry name" value="PNP_UDP_1"/>
    <property type="match status" value="1"/>
</dbReference>
<name>A0A437QIE3_9PROT</name>
<feature type="binding site" evidence="6">
    <location>
        <position position="55"/>
    </location>
    <ligand>
        <name>phosphate</name>
        <dbReference type="ChEBI" id="CHEBI:43474"/>
    </ligand>
</feature>
<proteinExistence type="inferred from homology"/>
<dbReference type="InterPro" id="IPR011268">
    <property type="entry name" value="Purine_phosphorylase"/>
</dbReference>
<dbReference type="PANTHER" id="PTHR11904:SF9">
    <property type="entry name" value="PURINE NUCLEOSIDE PHOSPHORYLASE-RELATED"/>
    <property type="match status" value="1"/>
</dbReference>
<reference evidence="9" key="1">
    <citation type="submission" date="2019-01" db="EMBL/GenBank/DDBJ databases">
        <title>Gri0909 isolated from a small marine red alga.</title>
        <authorList>
            <person name="Kim J."/>
            <person name="Jeong S.E."/>
            <person name="Jeon C.O."/>
        </authorList>
    </citation>
    <scope>NUCLEOTIDE SEQUENCE [LARGE SCALE GENOMIC DNA]</scope>
    <source>
        <strain evidence="9">Gri0909</strain>
    </source>
</reference>
<dbReference type="OrthoDB" id="1523230at2"/>
<gene>
    <name evidence="8" type="ORF">EOI86_24145</name>
</gene>
<dbReference type="PANTHER" id="PTHR11904">
    <property type="entry name" value="METHYLTHIOADENOSINE/PURINE NUCLEOSIDE PHOSPHORYLASE"/>
    <property type="match status" value="1"/>
</dbReference>
<dbReference type="EC" id="2.4.2.1" evidence="5"/>
<feature type="binding site" evidence="6">
    <location>
        <position position="138"/>
    </location>
    <ligand>
        <name>phosphate</name>
        <dbReference type="ChEBI" id="CHEBI:43474"/>
    </ligand>
</feature>
<dbReference type="GO" id="GO:0004731">
    <property type="term" value="F:purine-nucleoside phosphorylase activity"/>
    <property type="evidence" value="ECO:0007669"/>
    <property type="project" value="UniProtKB-EC"/>
</dbReference>
<evidence type="ECO:0000313" key="9">
    <source>
        <dbReference type="Proteomes" id="UP000287447"/>
    </source>
</evidence>
<dbReference type="CDD" id="cd09009">
    <property type="entry name" value="PNP-EcPNPII_like"/>
    <property type="match status" value="1"/>
</dbReference>
<dbReference type="AlphaFoldDB" id="A0A437QIE3"/>
<feature type="binding site" evidence="6">
    <location>
        <position position="216"/>
    </location>
    <ligand>
        <name>a purine D-ribonucleoside</name>
        <dbReference type="ChEBI" id="CHEBI:142355"/>
    </ligand>
</feature>
<feature type="domain" description="Nucleoside phosphorylase" evidence="7">
    <location>
        <begin position="48"/>
        <end position="293"/>
    </location>
</feature>